<dbReference type="Gene3D" id="3.40.1190.20">
    <property type="match status" value="1"/>
</dbReference>
<evidence type="ECO:0000256" key="1">
    <source>
        <dbReference type="ARBA" id="ARBA00010688"/>
    </source>
</evidence>
<sequence length="313" mass="33391">MPRVLHPDLPHFISFGEALTDFVRQGTSQWRSSCGGSPWNLAVAMSTLGQLSAFAGAVGSGPFGQELWQASQDANLDMRFIQQLPYAPLLAMVHATEPLSYEFIGENSADLHFRPAGLPAGWQKAVRWAHFGSIALAREPLAARLLTLARALHGKGIRISYDPNFRAPPMDARYDDTLEAMCRIASVIKVSDEDLRGLFRVSDHRSGLAQIAAWNPGAWLLLTRGADGATLYHGSDECTARPPEVAVVDAVGAGDAALAGLLDSLMRQPDAGTATHLRRALAAGALACTRPGFQPPRPAEVEALAAAVVPLAS</sequence>
<evidence type="ECO:0000259" key="6">
    <source>
        <dbReference type="Pfam" id="PF00294"/>
    </source>
</evidence>
<evidence type="ECO:0000313" key="8">
    <source>
        <dbReference type="Proteomes" id="UP000249633"/>
    </source>
</evidence>
<reference evidence="7 8" key="1">
    <citation type="submission" date="2017-08" db="EMBL/GenBank/DDBJ databases">
        <title>Infants hospitalized years apart are colonized by the same room-sourced microbial strains.</title>
        <authorList>
            <person name="Brooks B."/>
            <person name="Olm M.R."/>
            <person name="Firek B.A."/>
            <person name="Baker R."/>
            <person name="Thomas B.C."/>
            <person name="Morowitz M.J."/>
            <person name="Banfield J.F."/>
        </authorList>
    </citation>
    <scope>NUCLEOTIDE SEQUENCE [LARGE SCALE GENOMIC DNA]</scope>
    <source>
        <strain evidence="7">S2_012_000_R2_81</strain>
    </source>
</reference>
<name>A0A2W5FFM0_9BURK</name>
<gene>
    <name evidence="7" type="ORF">DI603_12380</name>
</gene>
<feature type="domain" description="Carbohydrate kinase PfkB" evidence="6">
    <location>
        <begin position="15"/>
        <end position="298"/>
    </location>
</feature>
<dbReference type="InterPro" id="IPR050306">
    <property type="entry name" value="PfkB_Carbo_kinase"/>
</dbReference>
<dbReference type="InterPro" id="IPR011611">
    <property type="entry name" value="PfkB_dom"/>
</dbReference>
<keyword evidence="4 7" id="KW-0418">Kinase</keyword>
<evidence type="ECO:0000256" key="3">
    <source>
        <dbReference type="ARBA" id="ARBA00022741"/>
    </source>
</evidence>
<keyword evidence="3" id="KW-0547">Nucleotide-binding</keyword>
<dbReference type="PANTHER" id="PTHR43085">
    <property type="entry name" value="HEXOKINASE FAMILY MEMBER"/>
    <property type="match status" value="1"/>
</dbReference>
<keyword evidence="5" id="KW-0067">ATP-binding</keyword>
<evidence type="ECO:0000256" key="4">
    <source>
        <dbReference type="ARBA" id="ARBA00022777"/>
    </source>
</evidence>
<proteinExistence type="inferred from homology"/>
<dbReference type="GO" id="GO:0005524">
    <property type="term" value="F:ATP binding"/>
    <property type="evidence" value="ECO:0007669"/>
    <property type="project" value="UniProtKB-KW"/>
</dbReference>
<dbReference type="AlphaFoldDB" id="A0A2W5FFM0"/>
<dbReference type="EMBL" id="QFOD01000010">
    <property type="protein sequence ID" value="PZP31636.1"/>
    <property type="molecule type" value="Genomic_DNA"/>
</dbReference>
<comment type="similarity">
    <text evidence="1">Belongs to the carbohydrate kinase PfkB family.</text>
</comment>
<dbReference type="GO" id="GO:0016301">
    <property type="term" value="F:kinase activity"/>
    <property type="evidence" value="ECO:0007669"/>
    <property type="project" value="UniProtKB-KW"/>
</dbReference>
<dbReference type="CDD" id="cd01167">
    <property type="entry name" value="bac_FRK"/>
    <property type="match status" value="1"/>
</dbReference>
<dbReference type="Pfam" id="PF00294">
    <property type="entry name" value="PfkB"/>
    <property type="match status" value="1"/>
</dbReference>
<comment type="caution">
    <text evidence="7">The sequence shown here is derived from an EMBL/GenBank/DDBJ whole genome shotgun (WGS) entry which is preliminary data.</text>
</comment>
<dbReference type="Proteomes" id="UP000249633">
    <property type="component" value="Unassembled WGS sequence"/>
</dbReference>
<evidence type="ECO:0000313" key="7">
    <source>
        <dbReference type="EMBL" id="PZP31636.1"/>
    </source>
</evidence>
<evidence type="ECO:0000256" key="5">
    <source>
        <dbReference type="ARBA" id="ARBA00022840"/>
    </source>
</evidence>
<keyword evidence="2" id="KW-0808">Transferase</keyword>
<dbReference type="InterPro" id="IPR029056">
    <property type="entry name" value="Ribokinase-like"/>
</dbReference>
<dbReference type="SUPFAM" id="SSF53613">
    <property type="entry name" value="Ribokinase-like"/>
    <property type="match status" value="1"/>
</dbReference>
<evidence type="ECO:0000256" key="2">
    <source>
        <dbReference type="ARBA" id="ARBA00022679"/>
    </source>
</evidence>
<dbReference type="PANTHER" id="PTHR43085:SF1">
    <property type="entry name" value="PSEUDOURIDINE KINASE-RELATED"/>
    <property type="match status" value="1"/>
</dbReference>
<accession>A0A2W5FFM0</accession>
<organism evidence="7 8">
    <name type="scientific">Roseateles depolymerans</name>
    <dbReference type="NCBI Taxonomy" id="76731"/>
    <lineage>
        <taxon>Bacteria</taxon>
        <taxon>Pseudomonadati</taxon>
        <taxon>Pseudomonadota</taxon>
        <taxon>Betaproteobacteria</taxon>
        <taxon>Burkholderiales</taxon>
        <taxon>Sphaerotilaceae</taxon>
        <taxon>Roseateles</taxon>
    </lineage>
</organism>
<protein>
    <submittedName>
        <fullName evidence="7">Carbohydrate kinase</fullName>
    </submittedName>
</protein>